<dbReference type="Gene3D" id="3.30.1490.10">
    <property type="match status" value="1"/>
</dbReference>
<sequence length="125" mass="13855">MTNYPIGDFLTRIRNAALARRHEVVVDSTNLIRLSAKALERAGFVQDVKEAKGKLSLAICYRRKKPIMLGIKLISKPGLRIYASADDIEARRGPETLLISTPKGVLVSKEAIKQRTGGEVLAKIW</sequence>
<evidence type="ECO:0000256" key="5">
    <source>
        <dbReference type="ARBA" id="ARBA00035525"/>
    </source>
</evidence>
<accession>A0A1F7X589</accession>
<dbReference type="InterPro" id="IPR035987">
    <property type="entry name" value="Ribosomal_uS8_sf"/>
</dbReference>
<evidence type="ECO:0000256" key="1">
    <source>
        <dbReference type="ARBA" id="ARBA00006471"/>
    </source>
</evidence>
<dbReference type="EMBL" id="MGFR01000001">
    <property type="protein sequence ID" value="OGM10264.1"/>
    <property type="molecule type" value="Genomic_DNA"/>
</dbReference>
<evidence type="ECO:0000256" key="3">
    <source>
        <dbReference type="ARBA" id="ARBA00023274"/>
    </source>
</evidence>
<proteinExistence type="inferred from homology"/>
<dbReference type="InterPro" id="IPR047863">
    <property type="entry name" value="Ribosomal_uS8_CS"/>
</dbReference>
<evidence type="ECO:0000256" key="4">
    <source>
        <dbReference type="ARBA" id="ARBA00035258"/>
    </source>
</evidence>
<dbReference type="SUPFAM" id="SSF56047">
    <property type="entry name" value="Ribosomal protein S8"/>
    <property type="match status" value="1"/>
</dbReference>
<gene>
    <name evidence="7" type="ORF">A2Y68_02385</name>
</gene>
<reference evidence="7 8" key="1">
    <citation type="journal article" date="2016" name="Nat. Commun.">
        <title>Thousands of microbial genomes shed light on interconnected biogeochemical processes in an aquifer system.</title>
        <authorList>
            <person name="Anantharaman K."/>
            <person name="Brown C.T."/>
            <person name="Hug L.A."/>
            <person name="Sharon I."/>
            <person name="Castelle C.J."/>
            <person name="Probst A.J."/>
            <person name="Thomas B.C."/>
            <person name="Singh A."/>
            <person name="Wilkins M.J."/>
            <person name="Karaoz U."/>
            <person name="Brodie E.L."/>
            <person name="Williams K.H."/>
            <person name="Hubbard S.S."/>
            <person name="Banfield J.F."/>
        </authorList>
    </citation>
    <scope>NUCLEOTIDE SEQUENCE [LARGE SCALE GENOMIC DNA]</scope>
</reference>
<dbReference type="Proteomes" id="UP000176778">
    <property type="component" value="Unassembled WGS sequence"/>
</dbReference>
<keyword evidence="2 6" id="KW-0689">Ribosomal protein</keyword>
<evidence type="ECO:0000256" key="2">
    <source>
        <dbReference type="ARBA" id="ARBA00022980"/>
    </source>
</evidence>
<dbReference type="Pfam" id="PF00410">
    <property type="entry name" value="Ribosomal_S8"/>
    <property type="match status" value="1"/>
</dbReference>
<dbReference type="GO" id="GO:0005737">
    <property type="term" value="C:cytoplasm"/>
    <property type="evidence" value="ECO:0007669"/>
    <property type="project" value="UniProtKB-ARBA"/>
</dbReference>
<dbReference type="GO" id="GO:0005840">
    <property type="term" value="C:ribosome"/>
    <property type="evidence" value="ECO:0007669"/>
    <property type="project" value="UniProtKB-KW"/>
</dbReference>
<name>A0A1F7X589_9BACT</name>
<dbReference type="Gene3D" id="3.30.1370.30">
    <property type="match status" value="1"/>
</dbReference>
<comment type="similarity">
    <text evidence="1 6">Belongs to the universal ribosomal protein uS8 family.</text>
</comment>
<keyword evidence="3 6" id="KW-0687">Ribonucleoprotein</keyword>
<protein>
    <recommendedName>
        <fullName evidence="4">Small ribosomal subunit protein uS8</fullName>
    </recommendedName>
    <alternativeName>
        <fullName evidence="5">30S ribosomal protein S8</fullName>
    </alternativeName>
</protein>
<evidence type="ECO:0000313" key="7">
    <source>
        <dbReference type="EMBL" id="OGM10264.1"/>
    </source>
</evidence>
<evidence type="ECO:0000256" key="6">
    <source>
        <dbReference type="RuleBase" id="RU003660"/>
    </source>
</evidence>
<dbReference type="FunFam" id="3.30.1490.10:FF:000001">
    <property type="entry name" value="30S ribosomal protein S8"/>
    <property type="match status" value="1"/>
</dbReference>
<dbReference type="GO" id="GO:0006412">
    <property type="term" value="P:translation"/>
    <property type="evidence" value="ECO:0007669"/>
    <property type="project" value="InterPro"/>
</dbReference>
<dbReference type="STRING" id="1802479.A2Y68_02385"/>
<dbReference type="GO" id="GO:0003735">
    <property type="term" value="F:structural constituent of ribosome"/>
    <property type="evidence" value="ECO:0007669"/>
    <property type="project" value="InterPro"/>
</dbReference>
<dbReference type="InterPro" id="IPR000630">
    <property type="entry name" value="Ribosomal_uS8"/>
</dbReference>
<organism evidence="7 8">
    <name type="scientific">Candidatus Woesebacteria bacterium RBG_13_46_13</name>
    <dbReference type="NCBI Taxonomy" id="1802479"/>
    <lineage>
        <taxon>Bacteria</taxon>
        <taxon>Candidatus Woeseibacteriota</taxon>
    </lineage>
</organism>
<dbReference type="PROSITE" id="PS00053">
    <property type="entry name" value="RIBOSOMAL_S8"/>
    <property type="match status" value="1"/>
</dbReference>
<dbReference type="GO" id="GO:1990904">
    <property type="term" value="C:ribonucleoprotein complex"/>
    <property type="evidence" value="ECO:0007669"/>
    <property type="project" value="UniProtKB-KW"/>
</dbReference>
<dbReference type="AlphaFoldDB" id="A0A1F7X589"/>
<evidence type="ECO:0000313" key="8">
    <source>
        <dbReference type="Proteomes" id="UP000176778"/>
    </source>
</evidence>
<comment type="caution">
    <text evidence="7">The sequence shown here is derived from an EMBL/GenBank/DDBJ whole genome shotgun (WGS) entry which is preliminary data.</text>
</comment>